<gene>
    <name evidence="1" type="ORF">MFLAVUS_001642</name>
</gene>
<evidence type="ECO:0000313" key="1">
    <source>
        <dbReference type="EMBL" id="GAA5808254.1"/>
    </source>
</evidence>
<proteinExistence type="predicted"/>
<reference evidence="1 2" key="1">
    <citation type="submission" date="2024-04" db="EMBL/GenBank/DDBJ databases">
        <title>genome sequences of Mucor flavus KT1a and Helicostylum pulchrum KT1b strains isolated from the surface of a dry-aged beef.</title>
        <authorList>
            <person name="Toyotome T."/>
            <person name="Hosono M."/>
            <person name="Torimaru M."/>
            <person name="Fukuda K."/>
            <person name="Mikami N."/>
        </authorList>
    </citation>
    <scope>NUCLEOTIDE SEQUENCE [LARGE SCALE GENOMIC DNA]</scope>
    <source>
        <strain evidence="1 2">KT1a</strain>
    </source>
</reference>
<dbReference type="EMBL" id="BAABUK010000003">
    <property type="protein sequence ID" value="GAA5808254.1"/>
    <property type="molecule type" value="Genomic_DNA"/>
</dbReference>
<keyword evidence="2" id="KW-1185">Reference proteome</keyword>
<organism evidence="1 2">
    <name type="scientific">Mucor flavus</name>
    <dbReference type="NCBI Taxonomy" id="439312"/>
    <lineage>
        <taxon>Eukaryota</taxon>
        <taxon>Fungi</taxon>
        <taxon>Fungi incertae sedis</taxon>
        <taxon>Mucoromycota</taxon>
        <taxon>Mucoromycotina</taxon>
        <taxon>Mucoromycetes</taxon>
        <taxon>Mucorales</taxon>
        <taxon>Mucorineae</taxon>
        <taxon>Mucoraceae</taxon>
        <taxon>Mucor</taxon>
    </lineage>
</organism>
<comment type="caution">
    <text evidence="1">The sequence shown here is derived from an EMBL/GenBank/DDBJ whole genome shotgun (WGS) entry which is preliminary data.</text>
</comment>
<dbReference type="Proteomes" id="UP001473302">
    <property type="component" value="Unassembled WGS sequence"/>
</dbReference>
<sequence>MFDSNLGQVAKHTTTEKKINDKLKSTIASNIKSNASLIKIPIIQIAGFSGKLSVLTIPKKKEYHLEDVCSFGILKSLQSGLFEHLIDSLFIIDTMLNNLRKLNRDNCTNDENSIETILTGSHKKRG</sequence>
<name>A0ABP9YN28_9FUNG</name>
<accession>A0ABP9YN28</accession>
<evidence type="ECO:0000313" key="2">
    <source>
        <dbReference type="Proteomes" id="UP001473302"/>
    </source>
</evidence>
<protein>
    <submittedName>
        <fullName evidence="1">Uncharacterized protein</fullName>
    </submittedName>
</protein>